<sequence>MKDGGKLVNSKAAIVEILEEENRSLYELSDNISFICDRPQKIRIINKKIKPNRVQI</sequence>
<proteinExistence type="predicted"/>
<accession>A0A015JA33</accession>
<evidence type="ECO:0000313" key="2">
    <source>
        <dbReference type="Proteomes" id="UP000022910"/>
    </source>
</evidence>
<dbReference type="AlphaFoldDB" id="A0A015JA33"/>
<keyword evidence="2" id="KW-1185">Reference proteome</keyword>
<protein>
    <submittedName>
        <fullName evidence="1">Uncharacterized protein</fullName>
    </submittedName>
</protein>
<name>A0A015JA33_RHIIW</name>
<comment type="caution">
    <text evidence="1">The sequence shown here is derived from an EMBL/GenBank/DDBJ whole genome shotgun (WGS) entry which is preliminary data.</text>
</comment>
<dbReference type="HOGENOM" id="CLU_3015422_0_0_1"/>
<dbReference type="EMBL" id="JEMT01018914">
    <property type="protein sequence ID" value="EXX66417.1"/>
    <property type="molecule type" value="Genomic_DNA"/>
</dbReference>
<evidence type="ECO:0000313" key="1">
    <source>
        <dbReference type="EMBL" id="EXX66417.1"/>
    </source>
</evidence>
<dbReference type="Proteomes" id="UP000022910">
    <property type="component" value="Unassembled WGS sequence"/>
</dbReference>
<gene>
    <name evidence="1" type="ORF">RirG_124000</name>
</gene>
<reference evidence="1 2" key="1">
    <citation type="submission" date="2014-02" db="EMBL/GenBank/DDBJ databases">
        <title>Single nucleus genome sequencing reveals high similarity among nuclei of an endomycorrhizal fungus.</title>
        <authorList>
            <person name="Lin K."/>
            <person name="Geurts R."/>
            <person name="Zhang Z."/>
            <person name="Limpens E."/>
            <person name="Saunders D.G."/>
            <person name="Mu D."/>
            <person name="Pang E."/>
            <person name="Cao H."/>
            <person name="Cha H."/>
            <person name="Lin T."/>
            <person name="Zhou Q."/>
            <person name="Shang Y."/>
            <person name="Li Y."/>
            <person name="Ivanov S."/>
            <person name="Sharma T."/>
            <person name="Velzen R.V."/>
            <person name="Ruijter N.D."/>
            <person name="Aanen D.K."/>
            <person name="Win J."/>
            <person name="Kamoun S."/>
            <person name="Bisseling T."/>
            <person name="Huang S."/>
        </authorList>
    </citation>
    <scope>NUCLEOTIDE SEQUENCE [LARGE SCALE GENOMIC DNA]</scope>
    <source>
        <strain evidence="2">DAOM197198w</strain>
    </source>
</reference>
<organism evidence="1 2">
    <name type="scientific">Rhizophagus irregularis (strain DAOM 197198w)</name>
    <name type="common">Glomus intraradices</name>
    <dbReference type="NCBI Taxonomy" id="1432141"/>
    <lineage>
        <taxon>Eukaryota</taxon>
        <taxon>Fungi</taxon>
        <taxon>Fungi incertae sedis</taxon>
        <taxon>Mucoromycota</taxon>
        <taxon>Glomeromycotina</taxon>
        <taxon>Glomeromycetes</taxon>
        <taxon>Glomerales</taxon>
        <taxon>Glomeraceae</taxon>
        <taxon>Rhizophagus</taxon>
    </lineage>
</organism>